<evidence type="ECO:0000313" key="6">
    <source>
        <dbReference type="Proteomes" id="UP001165652"/>
    </source>
</evidence>
<evidence type="ECO:0000256" key="1">
    <source>
        <dbReference type="ARBA" id="ARBA00022723"/>
    </source>
</evidence>
<dbReference type="PROSITE" id="PS51379">
    <property type="entry name" value="4FE4S_FER_2"/>
    <property type="match status" value="1"/>
</dbReference>
<organism evidence="5 6">
    <name type="scientific">Rhodoplanes tepidamans</name>
    <name type="common">Rhodoplanes cryptolactis</name>
    <dbReference type="NCBI Taxonomy" id="200616"/>
    <lineage>
        <taxon>Bacteria</taxon>
        <taxon>Pseudomonadati</taxon>
        <taxon>Pseudomonadota</taxon>
        <taxon>Alphaproteobacteria</taxon>
        <taxon>Hyphomicrobiales</taxon>
        <taxon>Nitrobacteraceae</taxon>
        <taxon>Rhodoplanes</taxon>
    </lineage>
</organism>
<dbReference type="InterPro" id="IPR017900">
    <property type="entry name" value="4Fe4S_Fe_S_CS"/>
</dbReference>
<dbReference type="Proteomes" id="UP001165652">
    <property type="component" value="Unassembled WGS sequence"/>
</dbReference>
<reference evidence="5" key="1">
    <citation type="journal article" date="2023" name="Microbiol Resour">
        <title>Genome Sequences of Rhodoplanes serenus and Two Thermotolerant Strains, Rhodoplanes tepidamans and 'Rhodoplanes cryptolactis,' Further Refine the Genus.</title>
        <authorList>
            <person name="Rayyan A.A."/>
            <person name="Kyndt J.A."/>
        </authorList>
    </citation>
    <scope>NUCLEOTIDE SEQUENCE</scope>
    <source>
        <strain evidence="5">DSM 9987</strain>
    </source>
</reference>
<evidence type="ECO:0000256" key="2">
    <source>
        <dbReference type="ARBA" id="ARBA00023004"/>
    </source>
</evidence>
<keyword evidence="6" id="KW-1185">Reference proteome</keyword>
<dbReference type="SUPFAM" id="SSF54862">
    <property type="entry name" value="4Fe-4S ferredoxins"/>
    <property type="match status" value="1"/>
</dbReference>
<comment type="caution">
    <text evidence="5">The sequence shown here is derived from an EMBL/GenBank/DDBJ whole genome shotgun (WGS) entry which is preliminary data.</text>
</comment>
<accession>A0ABT5J6D5</accession>
<dbReference type="EMBL" id="JAQQLI010000006">
    <property type="protein sequence ID" value="MDC7785217.1"/>
    <property type="molecule type" value="Genomic_DNA"/>
</dbReference>
<dbReference type="RefSeq" id="WP_272776063.1">
    <property type="nucleotide sequence ID" value="NZ_JAQQLI010000006.1"/>
</dbReference>
<sequence length="65" mass="6765">MAHMIITDTCTACGSCEDVCPNKAISHKGKVFTINPKKCKDCVGSFDAPQCVDVCQSGSCVPVAA</sequence>
<gene>
    <name evidence="5" type="ORF">PQJ73_05935</name>
</gene>
<evidence type="ECO:0000256" key="3">
    <source>
        <dbReference type="ARBA" id="ARBA00023014"/>
    </source>
</evidence>
<keyword evidence="2" id="KW-0408">Iron</keyword>
<dbReference type="InterPro" id="IPR017896">
    <property type="entry name" value="4Fe4S_Fe-S-bd"/>
</dbReference>
<protein>
    <submittedName>
        <fullName evidence="5">4Fe-4S binding protein</fullName>
    </submittedName>
</protein>
<dbReference type="Gene3D" id="3.30.70.20">
    <property type="match status" value="1"/>
</dbReference>
<feature type="domain" description="4Fe-4S ferredoxin-type" evidence="4">
    <location>
        <begin position="1"/>
        <end position="30"/>
    </location>
</feature>
<evidence type="ECO:0000313" key="5">
    <source>
        <dbReference type="EMBL" id="MDC7785217.1"/>
    </source>
</evidence>
<keyword evidence="1" id="KW-0479">Metal-binding</keyword>
<proteinExistence type="predicted"/>
<name>A0ABT5J6D5_RHOTP</name>
<evidence type="ECO:0000259" key="4">
    <source>
        <dbReference type="PROSITE" id="PS51379"/>
    </source>
</evidence>
<dbReference type="PROSITE" id="PS00198">
    <property type="entry name" value="4FE4S_FER_1"/>
    <property type="match status" value="1"/>
</dbReference>
<reference evidence="5" key="2">
    <citation type="submission" date="2023-02" db="EMBL/GenBank/DDBJ databases">
        <authorList>
            <person name="Rayyan A."/>
            <person name="Meyer T."/>
            <person name="Kyndt J.A."/>
        </authorList>
    </citation>
    <scope>NUCLEOTIDE SEQUENCE</scope>
    <source>
        <strain evidence="5">DSM 9987</strain>
    </source>
</reference>
<dbReference type="Pfam" id="PF00037">
    <property type="entry name" value="Fer4"/>
    <property type="match status" value="1"/>
</dbReference>
<keyword evidence="3" id="KW-0411">Iron-sulfur</keyword>